<feature type="domain" description="Transcriptional repressor PaaX-like N-terminal" evidence="1">
    <location>
        <begin position="20"/>
        <end position="85"/>
    </location>
</feature>
<keyword evidence="5" id="KW-1185">Reference proteome</keyword>
<accession>A0ABT2A354</accession>
<dbReference type="Proteomes" id="UP001205560">
    <property type="component" value="Unassembled WGS sequence"/>
</dbReference>
<comment type="caution">
    <text evidence="4">The sequence shown here is derived from an EMBL/GenBank/DDBJ whole genome shotgun (WGS) entry which is preliminary data.</text>
</comment>
<dbReference type="InterPro" id="IPR013225">
    <property type="entry name" value="PaaX_C"/>
</dbReference>
<proteinExistence type="predicted"/>
<dbReference type="PIRSF" id="PIRSF020623">
    <property type="entry name" value="PaaX"/>
    <property type="match status" value="1"/>
</dbReference>
<name>A0ABT2A354_9BURK</name>
<feature type="domain" description="Transcriptional repressor PaaX-like C-terminal" evidence="2">
    <location>
        <begin position="194"/>
        <end position="283"/>
    </location>
</feature>
<dbReference type="PANTHER" id="PTHR30319:SF1">
    <property type="entry name" value="TRANSCRIPTIONAL REPRESSOR PAAX"/>
    <property type="match status" value="1"/>
</dbReference>
<dbReference type="PANTHER" id="PTHR30319">
    <property type="entry name" value="PHENYLACETIC ACID REGULATOR-RELATED TRANSCRIPTIONAL REPRESSOR"/>
    <property type="match status" value="1"/>
</dbReference>
<dbReference type="InterPro" id="IPR036388">
    <property type="entry name" value="WH-like_DNA-bd_sf"/>
</dbReference>
<organism evidence="4 5">
    <name type="scientific">Massilia norwichensis</name>
    <dbReference type="NCBI Taxonomy" id="1442366"/>
    <lineage>
        <taxon>Bacteria</taxon>
        <taxon>Pseudomonadati</taxon>
        <taxon>Pseudomonadota</taxon>
        <taxon>Betaproteobacteria</taxon>
        <taxon>Burkholderiales</taxon>
        <taxon>Oxalobacteraceae</taxon>
        <taxon>Telluria group</taxon>
        <taxon>Massilia</taxon>
    </lineage>
</organism>
<dbReference type="RefSeq" id="WP_258844380.1">
    <property type="nucleotide sequence ID" value="NZ_JANUGX010000004.1"/>
</dbReference>
<dbReference type="NCBIfam" id="TIGR02277">
    <property type="entry name" value="PaaX_trns_reg"/>
    <property type="match status" value="1"/>
</dbReference>
<feature type="domain" description="Transcriptional repressor PaaX-like central Cas2-like" evidence="3">
    <location>
        <begin position="107"/>
        <end position="177"/>
    </location>
</feature>
<dbReference type="Pfam" id="PF08223">
    <property type="entry name" value="PaaX_C"/>
    <property type="match status" value="1"/>
</dbReference>
<dbReference type="Gene3D" id="3.30.70.2650">
    <property type="match status" value="1"/>
</dbReference>
<dbReference type="Pfam" id="PF20803">
    <property type="entry name" value="PaaX_M"/>
    <property type="match status" value="1"/>
</dbReference>
<evidence type="ECO:0000313" key="4">
    <source>
        <dbReference type="EMBL" id="MCS0588626.1"/>
    </source>
</evidence>
<sequence>MKMLSSNDWITRFLATDPPRSKSLVMTIFGDAIAPHGARLWLGSLIELVAPMGVTDRLVRTSVFRLAQEGWLVANREGRRSSYALLPEARPRFERANRRIYAPPGLDWDGRWTVVMAPNGSIDAALRAAVRKELEWEGYAMLAPGLLTHPAADAATLAEILERVKGSGRIFVCSAAELPGAGSRPLGELVQEAWDLSGVVANYRRFIAEFTPLLDLLRAEPQLANQDAFVVRSLLIHAYRRVQLHDPMLPLALLPQPWPGSEAYALAQAIYRLTWEAAEAHLMVVLRREDADAPDADGGFYERFGGLR</sequence>
<dbReference type="Gene3D" id="1.20.58.1460">
    <property type="match status" value="1"/>
</dbReference>
<dbReference type="InterPro" id="IPR048846">
    <property type="entry name" value="PaaX-like_central"/>
</dbReference>
<dbReference type="InterPro" id="IPR011965">
    <property type="entry name" value="PaaX_trns_reg"/>
</dbReference>
<dbReference type="InterPro" id="IPR012906">
    <property type="entry name" value="PaaX-like_N"/>
</dbReference>
<evidence type="ECO:0000259" key="1">
    <source>
        <dbReference type="Pfam" id="PF07848"/>
    </source>
</evidence>
<gene>
    <name evidence="4" type="primary">paaX</name>
    <name evidence="4" type="ORF">NX782_05365</name>
</gene>
<dbReference type="Gene3D" id="1.10.10.10">
    <property type="entry name" value="Winged helix-like DNA-binding domain superfamily/Winged helix DNA-binding domain"/>
    <property type="match status" value="1"/>
</dbReference>
<evidence type="ECO:0000313" key="5">
    <source>
        <dbReference type="Proteomes" id="UP001205560"/>
    </source>
</evidence>
<evidence type="ECO:0000259" key="3">
    <source>
        <dbReference type="Pfam" id="PF20803"/>
    </source>
</evidence>
<dbReference type="Pfam" id="PF07848">
    <property type="entry name" value="PaaX"/>
    <property type="match status" value="1"/>
</dbReference>
<protein>
    <submittedName>
        <fullName evidence="4">Phenylacetic acid degradation operon negative regulatory protein PaaX</fullName>
    </submittedName>
</protein>
<reference evidence="4 5" key="1">
    <citation type="submission" date="2022-08" db="EMBL/GenBank/DDBJ databases">
        <title>Reclassification of Massilia species as members of the genera Telluria, Duganella, Pseudoduganella, Mokoshia gen. nov. and Zemynaea gen. nov. using orthogonal and non-orthogonal genome-based approaches.</title>
        <authorList>
            <person name="Bowman J.P."/>
        </authorList>
    </citation>
    <scope>NUCLEOTIDE SEQUENCE [LARGE SCALE GENOMIC DNA]</scope>
    <source>
        <strain evidence="4 5">LMG 28164</strain>
    </source>
</reference>
<dbReference type="EMBL" id="JANUGX010000004">
    <property type="protein sequence ID" value="MCS0588626.1"/>
    <property type="molecule type" value="Genomic_DNA"/>
</dbReference>
<evidence type="ECO:0000259" key="2">
    <source>
        <dbReference type="Pfam" id="PF08223"/>
    </source>
</evidence>